<reference evidence="5" key="1">
    <citation type="submission" date="2017-11" db="EMBL/GenBank/DDBJ databases">
        <authorList>
            <person name="Watanabe M."/>
            <person name="Kojima H."/>
        </authorList>
    </citation>
    <scope>NUCLEOTIDE SEQUENCE [LARGE SCALE GENOMIC DNA]</scope>
    <source>
        <strain evidence="5">Tokyo 01</strain>
    </source>
</reference>
<dbReference type="Gene3D" id="3.40.630.30">
    <property type="match status" value="1"/>
</dbReference>
<dbReference type="PANTHER" id="PTHR21432">
    <property type="entry name" value="ACETYL-COA HYDROLASE-RELATED"/>
    <property type="match status" value="1"/>
</dbReference>
<dbReference type="Gene3D" id="3.30.750.70">
    <property type="entry name" value="4-hydroxybutyrate coenzyme like domains"/>
    <property type="match status" value="1"/>
</dbReference>
<dbReference type="InterPro" id="IPR026888">
    <property type="entry name" value="AcetylCoA_hyd_C"/>
</dbReference>
<dbReference type="SUPFAM" id="SSF100950">
    <property type="entry name" value="NagB/RpiA/CoA transferase-like"/>
    <property type="match status" value="2"/>
</dbReference>
<evidence type="ECO:0000256" key="2">
    <source>
        <dbReference type="ARBA" id="ARBA00022679"/>
    </source>
</evidence>
<dbReference type="GO" id="GO:0016747">
    <property type="term" value="F:acyltransferase activity, transferring groups other than amino-acyl groups"/>
    <property type="evidence" value="ECO:0007669"/>
    <property type="project" value="InterPro"/>
</dbReference>
<feature type="domain" description="N-acetyltransferase" evidence="3">
    <location>
        <begin position="461"/>
        <end position="614"/>
    </location>
</feature>
<dbReference type="InterPro" id="IPR046433">
    <property type="entry name" value="ActCoA_hydro"/>
</dbReference>
<dbReference type="RefSeq" id="WP_124328505.1">
    <property type="nucleotide sequence ID" value="NZ_BEXT01000001.1"/>
</dbReference>
<dbReference type="InterPro" id="IPR016181">
    <property type="entry name" value="Acyl_CoA_acyltransferase"/>
</dbReference>
<keyword evidence="5" id="KW-1185">Reference proteome</keyword>
<dbReference type="InterPro" id="IPR003702">
    <property type="entry name" value="ActCoA_hydro_N"/>
</dbReference>
<reference evidence="5" key="2">
    <citation type="submission" date="2019-01" db="EMBL/GenBank/DDBJ databases">
        <title>Genome sequence of Desulfonema ishimotonii strain Tokyo 01.</title>
        <authorList>
            <person name="Fukui M."/>
        </authorList>
    </citation>
    <scope>NUCLEOTIDE SEQUENCE [LARGE SCALE GENOMIC DNA]</scope>
    <source>
        <strain evidence="5">Tokyo 01</strain>
    </source>
</reference>
<dbReference type="Gene3D" id="3.40.1080.20">
    <property type="entry name" value="Acetyl-CoA hydrolase/transferase C-terminal domain"/>
    <property type="match status" value="1"/>
</dbReference>
<dbReference type="Pfam" id="PF00583">
    <property type="entry name" value="Acetyltransf_1"/>
    <property type="match status" value="1"/>
</dbReference>
<proteinExistence type="inferred from homology"/>
<comment type="caution">
    <text evidence="4">The sequence shown here is derived from an EMBL/GenBank/DDBJ whole genome shotgun (WGS) entry which is preliminary data.</text>
</comment>
<accession>A0A401FW39</accession>
<protein>
    <submittedName>
        <fullName evidence="4">GCN5 family acetyltransferase</fullName>
    </submittedName>
</protein>
<dbReference type="AlphaFoldDB" id="A0A401FW39"/>
<dbReference type="GO" id="GO:0006083">
    <property type="term" value="P:acetate metabolic process"/>
    <property type="evidence" value="ECO:0007669"/>
    <property type="project" value="InterPro"/>
</dbReference>
<dbReference type="Pfam" id="PF02550">
    <property type="entry name" value="AcetylCoA_hydro"/>
    <property type="match status" value="1"/>
</dbReference>
<dbReference type="Pfam" id="PF13336">
    <property type="entry name" value="AcetylCoA_hyd_C"/>
    <property type="match status" value="1"/>
</dbReference>
<organism evidence="4 5">
    <name type="scientific">Desulfonema ishimotonii</name>
    <dbReference type="NCBI Taxonomy" id="45657"/>
    <lineage>
        <taxon>Bacteria</taxon>
        <taxon>Pseudomonadati</taxon>
        <taxon>Thermodesulfobacteriota</taxon>
        <taxon>Desulfobacteria</taxon>
        <taxon>Desulfobacterales</taxon>
        <taxon>Desulfococcaceae</taxon>
        <taxon>Desulfonema</taxon>
    </lineage>
</organism>
<comment type="similarity">
    <text evidence="1">Belongs to the acetyl-CoA hydrolase/transferase family.</text>
</comment>
<keyword evidence="2 4" id="KW-0808">Transferase</keyword>
<evidence type="ECO:0000313" key="5">
    <source>
        <dbReference type="Proteomes" id="UP000288096"/>
    </source>
</evidence>
<dbReference type="OrthoDB" id="9801795at2"/>
<dbReference type="InterPro" id="IPR038460">
    <property type="entry name" value="AcetylCoA_hyd_C_sf"/>
</dbReference>
<name>A0A401FW39_9BACT</name>
<evidence type="ECO:0000259" key="3">
    <source>
        <dbReference type="PROSITE" id="PS51186"/>
    </source>
</evidence>
<sequence length="622" mass="69866">MEELSEIRNRIATPDEILKKITPGMNIFIGTGVAEPRTLVKHLMKSGAENLRDLELSQLVSLGDAIAVNELHHRKYRLKTFFSGWESDEAITEGLADLIPSRYYEIPRVIESRRIPIDAAFVQITPPDDAGYCSLGLSIDVARQAMEQASLVVGEINRLIPRTYGDTLAHISDFDLFTEAADPPIYFDRWPVDEIYDQIGANVAGVIEDGSCIAFSIGPLFEALSRHLVHKRHLGIHTPFFFDNLMELVKSGAVTNRYKDIYRGKSLTAYAIGTPALYKWLDKNPLVEFQGIDKVFNPMKIALNPRFVAVLPARKVDLSGRIALHTGKGNVGTGPGEVLDFFYGALFSRGGRTIFALPSRNREGKSNILTSVKNFPNQFGMWDAVHMLATEYGVISLKGRTVRERAQALIDIAHPDDRAELVGLAKERHILYPDQIFLPETGHLYPAEIAVGETFRNGLAVRFRAIRPSDEEEMRRLFYRFSEQAVYYRYFTQYRTMPHCRIQEYVNADYRRVLSVVGLIGEPGQGRIIAEGRFVRAQDSTYAEIACTVDDAYQRMGIGTFLYKLLIRLAKERGISGFTGEVLMQNRGIMKVLEKGDVPVRAELKHGIYHLTIPFGDADAGA</sequence>
<dbReference type="EMBL" id="BEXT01000001">
    <property type="protein sequence ID" value="GBC61187.1"/>
    <property type="molecule type" value="Genomic_DNA"/>
</dbReference>
<dbReference type="InterPro" id="IPR037171">
    <property type="entry name" value="NagB/RpiA_transferase-like"/>
</dbReference>
<dbReference type="Proteomes" id="UP000288096">
    <property type="component" value="Unassembled WGS sequence"/>
</dbReference>
<dbReference type="SUPFAM" id="SSF55729">
    <property type="entry name" value="Acyl-CoA N-acyltransferases (Nat)"/>
    <property type="match status" value="1"/>
</dbReference>
<dbReference type="InterPro" id="IPR000182">
    <property type="entry name" value="GNAT_dom"/>
</dbReference>
<gene>
    <name evidence="4" type="ORF">DENIS_2147</name>
</gene>
<dbReference type="PROSITE" id="PS51186">
    <property type="entry name" value="GNAT"/>
    <property type="match status" value="1"/>
</dbReference>
<dbReference type="GO" id="GO:0008775">
    <property type="term" value="F:acetate CoA-transferase activity"/>
    <property type="evidence" value="ECO:0007669"/>
    <property type="project" value="InterPro"/>
</dbReference>
<dbReference type="CDD" id="cd04301">
    <property type="entry name" value="NAT_SF"/>
    <property type="match status" value="1"/>
</dbReference>
<evidence type="ECO:0000256" key="1">
    <source>
        <dbReference type="ARBA" id="ARBA00009632"/>
    </source>
</evidence>
<dbReference type="PANTHER" id="PTHR21432:SF20">
    <property type="entry name" value="ACETYL-COA HYDROLASE"/>
    <property type="match status" value="1"/>
</dbReference>
<evidence type="ECO:0000313" key="4">
    <source>
        <dbReference type="EMBL" id="GBC61187.1"/>
    </source>
</evidence>
<dbReference type="Gene3D" id="3.40.1080.10">
    <property type="entry name" value="Glutaconate Coenzyme A-transferase"/>
    <property type="match status" value="1"/>
</dbReference>